<organism evidence="2 3">
    <name type="scientific">Flavobacterium agrisoli</name>
    <dbReference type="NCBI Taxonomy" id="2793066"/>
    <lineage>
        <taxon>Bacteria</taxon>
        <taxon>Pseudomonadati</taxon>
        <taxon>Bacteroidota</taxon>
        <taxon>Flavobacteriia</taxon>
        <taxon>Flavobacteriales</taxon>
        <taxon>Flavobacteriaceae</taxon>
        <taxon>Flavobacterium</taxon>
    </lineage>
</organism>
<evidence type="ECO:0000256" key="1">
    <source>
        <dbReference type="SAM" id="MobiDB-lite"/>
    </source>
</evidence>
<reference evidence="2" key="1">
    <citation type="submission" date="2020-12" db="EMBL/GenBank/DDBJ databases">
        <title>Bacterial novel species Flavobacterium sp. SE-1-e isolated from soil.</title>
        <authorList>
            <person name="Jung H.-Y."/>
        </authorList>
    </citation>
    <scope>NUCLEOTIDE SEQUENCE</scope>
    <source>
        <strain evidence="2">SE-1-e</strain>
    </source>
</reference>
<comment type="caution">
    <text evidence="2">The sequence shown here is derived from an EMBL/GenBank/DDBJ whole genome shotgun (WGS) entry which is preliminary data.</text>
</comment>
<dbReference type="EMBL" id="JAEHFV010000001">
    <property type="protein sequence ID" value="MBK0368576.1"/>
    <property type="molecule type" value="Genomic_DNA"/>
</dbReference>
<keyword evidence="3" id="KW-1185">Reference proteome</keyword>
<proteinExistence type="predicted"/>
<gene>
    <name evidence="2" type="ORF">I5M07_01905</name>
</gene>
<sequence>MSRNNQKNRESHNNKLYKAQNKAKNAEMERKEKLKLIVKKYNDNKDSSQK</sequence>
<evidence type="ECO:0000313" key="2">
    <source>
        <dbReference type="EMBL" id="MBK0368576.1"/>
    </source>
</evidence>
<dbReference type="Proteomes" id="UP000609172">
    <property type="component" value="Unassembled WGS sequence"/>
</dbReference>
<name>A0A934PI79_9FLAO</name>
<protein>
    <submittedName>
        <fullName evidence="2">Uncharacterized protein</fullName>
    </submittedName>
</protein>
<accession>A0A934PI79</accession>
<evidence type="ECO:0000313" key="3">
    <source>
        <dbReference type="Proteomes" id="UP000609172"/>
    </source>
</evidence>
<feature type="region of interest" description="Disordered" evidence="1">
    <location>
        <begin position="1"/>
        <end position="31"/>
    </location>
</feature>
<dbReference type="RefSeq" id="WP_200104500.1">
    <property type="nucleotide sequence ID" value="NZ_JAEHFV010000001.1"/>
</dbReference>
<dbReference type="AlphaFoldDB" id="A0A934PI79"/>